<comment type="caution">
    <text evidence="1">The sequence shown here is derived from an EMBL/GenBank/DDBJ whole genome shotgun (WGS) entry which is preliminary data.</text>
</comment>
<gene>
    <name evidence="1" type="ORF">EZS28_049577</name>
</gene>
<feature type="non-terminal residue" evidence="1">
    <location>
        <position position="58"/>
    </location>
</feature>
<accession>A0A5J4T8Y7</accession>
<protein>
    <submittedName>
        <fullName evidence="1">Uncharacterized protein</fullName>
    </submittedName>
</protein>
<proteinExistence type="predicted"/>
<reference evidence="1 2" key="1">
    <citation type="submission" date="2019-03" db="EMBL/GenBank/DDBJ databases">
        <title>Single cell metagenomics reveals metabolic interactions within the superorganism composed of flagellate Streblomastix strix and complex community of Bacteroidetes bacteria on its surface.</title>
        <authorList>
            <person name="Treitli S.C."/>
            <person name="Kolisko M."/>
            <person name="Husnik F."/>
            <person name="Keeling P."/>
            <person name="Hampl V."/>
        </authorList>
    </citation>
    <scope>NUCLEOTIDE SEQUENCE [LARGE SCALE GENOMIC DNA]</scope>
    <source>
        <strain evidence="1">ST1C</strain>
    </source>
</reference>
<dbReference type="Proteomes" id="UP000324800">
    <property type="component" value="Unassembled WGS sequence"/>
</dbReference>
<organism evidence="1 2">
    <name type="scientific">Streblomastix strix</name>
    <dbReference type="NCBI Taxonomy" id="222440"/>
    <lineage>
        <taxon>Eukaryota</taxon>
        <taxon>Metamonada</taxon>
        <taxon>Preaxostyla</taxon>
        <taxon>Oxymonadida</taxon>
        <taxon>Streblomastigidae</taxon>
        <taxon>Streblomastix</taxon>
    </lineage>
</organism>
<dbReference type="AlphaFoldDB" id="A0A5J4T8Y7"/>
<evidence type="ECO:0000313" key="1">
    <source>
        <dbReference type="EMBL" id="KAA6354896.1"/>
    </source>
</evidence>
<name>A0A5J4T8Y7_9EUKA</name>
<sequence length="58" mass="6569">MQLYVLLDNLDNFERKLDTRIAGGLPCGTNKKKPVGFDEAFYKGLAGELPKRKNEKNL</sequence>
<dbReference type="EMBL" id="SNRW01035519">
    <property type="protein sequence ID" value="KAA6354896.1"/>
    <property type="molecule type" value="Genomic_DNA"/>
</dbReference>
<evidence type="ECO:0000313" key="2">
    <source>
        <dbReference type="Proteomes" id="UP000324800"/>
    </source>
</evidence>